<dbReference type="AlphaFoldDB" id="A0A512CCH9"/>
<organism evidence="1 2">
    <name type="scientific">Cyclobacterium qasimii</name>
    <dbReference type="NCBI Taxonomy" id="1350429"/>
    <lineage>
        <taxon>Bacteria</taxon>
        <taxon>Pseudomonadati</taxon>
        <taxon>Bacteroidota</taxon>
        <taxon>Cytophagia</taxon>
        <taxon>Cytophagales</taxon>
        <taxon>Cyclobacteriaceae</taxon>
        <taxon>Cyclobacterium</taxon>
    </lineage>
</organism>
<gene>
    <name evidence="1" type="ORF">CQA01_24500</name>
</gene>
<evidence type="ECO:0000313" key="1">
    <source>
        <dbReference type="EMBL" id="GEO21916.1"/>
    </source>
</evidence>
<name>A0A512CCH9_9BACT</name>
<sequence>MRPLNQNIQNQNYKKDYYEEFLNRLKKINNDLDEVKETLPKKNKFFNKAQNSNAGK</sequence>
<dbReference type="EMBL" id="BJYV01000010">
    <property type="protein sequence ID" value="GEO21916.1"/>
    <property type="molecule type" value="Genomic_DNA"/>
</dbReference>
<proteinExistence type="predicted"/>
<accession>A0A512CCH9</accession>
<dbReference type="Proteomes" id="UP000321301">
    <property type="component" value="Unassembled WGS sequence"/>
</dbReference>
<comment type="caution">
    <text evidence="1">The sequence shown here is derived from an EMBL/GenBank/DDBJ whole genome shotgun (WGS) entry which is preliminary data.</text>
</comment>
<reference evidence="1 2" key="1">
    <citation type="submission" date="2019-07" db="EMBL/GenBank/DDBJ databases">
        <title>Whole genome shotgun sequence of Cyclobacterium qasimii NBRC 106168.</title>
        <authorList>
            <person name="Hosoyama A."/>
            <person name="Uohara A."/>
            <person name="Ohji S."/>
            <person name="Ichikawa N."/>
        </authorList>
    </citation>
    <scope>NUCLEOTIDE SEQUENCE [LARGE SCALE GENOMIC DNA]</scope>
    <source>
        <strain evidence="1 2">NBRC 106168</strain>
    </source>
</reference>
<dbReference type="RefSeq" id="WP_170235687.1">
    <property type="nucleotide sequence ID" value="NZ_BJYV01000010.1"/>
</dbReference>
<protein>
    <submittedName>
        <fullName evidence="1">Uncharacterized protein</fullName>
    </submittedName>
</protein>
<evidence type="ECO:0000313" key="2">
    <source>
        <dbReference type="Proteomes" id="UP000321301"/>
    </source>
</evidence>
<keyword evidence="2" id="KW-1185">Reference proteome</keyword>